<sequence length="455" mass="51466">MTSTPFIVIGYTSIYGIQVADKALSDHFVITFTIAIDRPKVEKKTVTSRNIKQLDHEELSNDFKAIAIEHSPNDTSTSLVEKYNVTLEKLLEKHAPPRARTITDRTSAPWINADVKLQKQQRRQAERAWRKEKTFVKRQIYQYHHKRVKKTINNAKRDYYRSKILSCSTSKALFRLTSTLGGRSKPTPLPDQITDDKLPDSFCAYFYDKVKKLRTELDSKGGEPSYEPFSGEPWEQFQTVDPKIVKKVILSSNPKSYVLDPIPSDLLQQHIDDLIGILTNVINASLREGVVPSALKTAAIIPLIKKADLDPNILKNFRPVSNLPIISKILEKNVLEQLKLHLEKNNLIETFQSAYKAGHCTETALLQITNELLNAADEGMISILSLLDLSAAFDTLDHEKLLKRLSISFGLSGTVLKWFTSYLTDRQYFVIVKGNMSVHTPLEFGFLQGSVLGPV</sequence>
<dbReference type="PANTHER" id="PTHR46670">
    <property type="entry name" value="ENDO/EXONUCLEASE/PHOSPHATASE DOMAIN-CONTAINING PROTEIN"/>
    <property type="match status" value="1"/>
</dbReference>
<organism evidence="2 3">
    <name type="scientific">Elysia marginata</name>
    <dbReference type="NCBI Taxonomy" id="1093978"/>
    <lineage>
        <taxon>Eukaryota</taxon>
        <taxon>Metazoa</taxon>
        <taxon>Spiralia</taxon>
        <taxon>Lophotrochozoa</taxon>
        <taxon>Mollusca</taxon>
        <taxon>Gastropoda</taxon>
        <taxon>Heterobranchia</taxon>
        <taxon>Euthyneura</taxon>
        <taxon>Panpulmonata</taxon>
        <taxon>Sacoglossa</taxon>
        <taxon>Placobranchoidea</taxon>
        <taxon>Plakobranchidae</taxon>
        <taxon>Elysia</taxon>
    </lineage>
</organism>
<protein>
    <submittedName>
        <fullName evidence="2">RNA-directed DNA polymerase from mobile element jockey</fullName>
    </submittedName>
</protein>
<dbReference type="GO" id="GO:0003964">
    <property type="term" value="F:RNA-directed DNA polymerase activity"/>
    <property type="evidence" value="ECO:0007669"/>
    <property type="project" value="UniProtKB-KW"/>
</dbReference>
<gene>
    <name evidence="2" type="ORF">ElyMa_000714600</name>
</gene>
<dbReference type="EMBL" id="BMAT01001471">
    <property type="protein sequence ID" value="GFR86209.1"/>
    <property type="molecule type" value="Genomic_DNA"/>
</dbReference>
<feature type="domain" description="Reverse transcriptase" evidence="1">
    <location>
        <begin position="284"/>
        <end position="455"/>
    </location>
</feature>
<accession>A0AAV4GL60</accession>
<evidence type="ECO:0000313" key="2">
    <source>
        <dbReference type="EMBL" id="GFR86209.1"/>
    </source>
</evidence>
<name>A0AAV4GL60_9GAST</name>
<evidence type="ECO:0000259" key="1">
    <source>
        <dbReference type="PROSITE" id="PS50878"/>
    </source>
</evidence>
<comment type="caution">
    <text evidence="2">The sequence shown here is derived from an EMBL/GenBank/DDBJ whole genome shotgun (WGS) entry which is preliminary data.</text>
</comment>
<dbReference type="PROSITE" id="PS50878">
    <property type="entry name" value="RT_POL"/>
    <property type="match status" value="1"/>
</dbReference>
<proteinExistence type="predicted"/>
<keyword evidence="3" id="KW-1185">Reference proteome</keyword>
<keyword evidence="2" id="KW-0548">Nucleotidyltransferase</keyword>
<evidence type="ECO:0000313" key="3">
    <source>
        <dbReference type="Proteomes" id="UP000762676"/>
    </source>
</evidence>
<keyword evidence="2" id="KW-0808">Transferase</keyword>
<keyword evidence="2" id="KW-0695">RNA-directed DNA polymerase</keyword>
<dbReference type="Proteomes" id="UP000762676">
    <property type="component" value="Unassembled WGS sequence"/>
</dbReference>
<dbReference type="PANTHER" id="PTHR46670:SF3">
    <property type="entry name" value="ENDONUCLEASE_EXONUCLEASE_PHOSPHATASE DOMAIN-CONTAINING PROTEIN"/>
    <property type="match status" value="1"/>
</dbReference>
<dbReference type="InterPro" id="IPR000477">
    <property type="entry name" value="RT_dom"/>
</dbReference>
<dbReference type="AlphaFoldDB" id="A0AAV4GL60"/>
<reference evidence="2 3" key="1">
    <citation type="journal article" date="2021" name="Elife">
        <title>Chloroplast acquisition without the gene transfer in kleptoplastic sea slugs, Plakobranchus ocellatus.</title>
        <authorList>
            <person name="Maeda T."/>
            <person name="Takahashi S."/>
            <person name="Yoshida T."/>
            <person name="Shimamura S."/>
            <person name="Takaki Y."/>
            <person name="Nagai Y."/>
            <person name="Toyoda A."/>
            <person name="Suzuki Y."/>
            <person name="Arimoto A."/>
            <person name="Ishii H."/>
            <person name="Satoh N."/>
            <person name="Nishiyama T."/>
            <person name="Hasebe M."/>
            <person name="Maruyama T."/>
            <person name="Minagawa J."/>
            <person name="Obokata J."/>
            <person name="Shigenobu S."/>
        </authorList>
    </citation>
    <scope>NUCLEOTIDE SEQUENCE [LARGE SCALE GENOMIC DNA]</scope>
</reference>
<dbReference type="Pfam" id="PF00078">
    <property type="entry name" value="RVT_1"/>
    <property type="match status" value="1"/>
</dbReference>